<evidence type="ECO:0000313" key="4">
    <source>
        <dbReference type="EnsemblMetazoa" id="XP_038065722.1"/>
    </source>
</evidence>
<organism evidence="4 5">
    <name type="scientific">Patiria miniata</name>
    <name type="common">Bat star</name>
    <name type="synonym">Asterina miniata</name>
    <dbReference type="NCBI Taxonomy" id="46514"/>
    <lineage>
        <taxon>Eukaryota</taxon>
        <taxon>Metazoa</taxon>
        <taxon>Echinodermata</taxon>
        <taxon>Eleutherozoa</taxon>
        <taxon>Asterozoa</taxon>
        <taxon>Asteroidea</taxon>
        <taxon>Valvatacea</taxon>
        <taxon>Valvatida</taxon>
        <taxon>Asterinidae</taxon>
        <taxon>Patiria</taxon>
    </lineage>
</organism>
<keyword evidence="5" id="KW-1185">Reference proteome</keyword>
<accession>A0A914APP4</accession>
<dbReference type="OrthoDB" id="2430314at2759"/>
<protein>
    <recommendedName>
        <fullName evidence="3">DDE Tnp4 domain-containing protein</fullName>
    </recommendedName>
</protein>
<reference evidence="4" key="1">
    <citation type="submission" date="2022-11" db="UniProtKB">
        <authorList>
            <consortium name="EnsemblMetazoa"/>
        </authorList>
    </citation>
    <scope>IDENTIFICATION</scope>
</reference>
<name>A0A914APP4_PATMI</name>
<feature type="domain" description="DDE Tnp4" evidence="3">
    <location>
        <begin position="6"/>
        <end position="147"/>
    </location>
</feature>
<evidence type="ECO:0000313" key="5">
    <source>
        <dbReference type="Proteomes" id="UP000887568"/>
    </source>
</evidence>
<evidence type="ECO:0000256" key="2">
    <source>
        <dbReference type="ARBA" id="ARBA00022723"/>
    </source>
</evidence>
<dbReference type="Proteomes" id="UP000887568">
    <property type="component" value="Unplaced"/>
</dbReference>
<keyword evidence="2" id="KW-0479">Metal-binding</keyword>
<dbReference type="Pfam" id="PF13359">
    <property type="entry name" value="DDE_Tnp_4"/>
    <property type="match status" value="1"/>
</dbReference>
<dbReference type="InterPro" id="IPR027806">
    <property type="entry name" value="HARBI1_dom"/>
</dbReference>
<sequence length="180" mass="20491">MERHWEKRNMYVNRKGYHSINVQANYKLTSVVARWPGSTHDSAIIHGSILGERFTNGHAMFTTVGDKSLLKADIAPFILLLLRCNNCALLYCRLTGVLIGDKGYALRPWLMTPILKLATNAERRYNRSHRKSRVVLEQTFGQLKEWLLRGHVSLKKVIDSDMLGTIPGLLDDNTSSHTNM</sequence>
<comment type="cofactor">
    <cofactor evidence="1">
        <name>a divalent metal cation</name>
        <dbReference type="ChEBI" id="CHEBI:60240"/>
    </cofactor>
</comment>
<evidence type="ECO:0000256" key="1">
    <source>
        <dbReference type="ARBA" id="ARBA00001968"/>
    </source>
</evidence>
<dbReference type="RefSeq" id="XP_038065722.1">
    <property type="nucleotide sequence ID" value="XM_038209794.1"/>
</dbReference>
<evidence type="ECO:0000259" key="3">
    <source>
        <dbReference type="Pfam" id="PF13359"/>
    </source>
</evidence>
<dbReference type="AlphaFoldDB" id="A0A914APP4"/>
<dbReference type="GeneID" id="119735856"/>
<proteinExistence type="predicted"/>
<dbReference type="GO" id="GO:0046872">
    <property type="term" value="F:metal ion binding"/>
    <property type="evidence" value="ECO:0007669"/>
    <property type="project" value="UniProtKB-KW"/>
</dbReference>
<dbReference type="EnsemblMetazoa" id="XM_038209794.1">
    <property type="protein sequence ID" value="XP_038065722.1"/>
    <property type="gene ID" value="LOC119735856"/>
</dbReference>